<evidence type="ECO:0000313" key="2">
    <source>
        <dbReference type="EMBL" id="KAJ7764414.1"/>
    </source>
</evidence>
<sequence length="147" mass="16744">MEQDAEATKVRSWRHMLQKTFLSPGPNAPGEDMPPMDALFTTVEEYPMSVPILKFSKIGKVMRHIRLLDPEQVSRDEEFHFRDRAGQLADEWSLLTSHSGFQLEAERKPQEKPEDVAEAVERMGIHDGDGARVGTVHAKPEHRLESL</sequence>
<gene>
    <name evidence="2" type="ORF">B0H16DRAFT_1526963</name>
</gene>
<proteinExistence type="predicted"/>
<organism evidence="2 3">
    <name type="scientific">Mycena metata</name>
    <dbReference type="NCBI Taxonomy" id="1033252"/>
    <lineage>
        <taxon>Eukaryota</taxon>
        <taxon>Fungi</taxon>
        <taxon>Dikarya</taxon>
        <taxon>Basidiomycota</taxon>
        <taxon>Agaricomycotina</taxon>
        <taxon>Agaricomycetes</taxon>
        <taxon>Agaricomycetidae</taxon>
        <taxon>Agaricales</taxon>
        <taxon>Marasmiineae</taxon>
        <taxon>Mycenaceae</taxon>
        <taxon>Mycena</taxon>
    </lineage>
</organism>
<comment type="caution">
    <text evidence="2">The sequence shown here is derived from an EMBL/GenBank/DDBJ whole genome shotgun (WGS) entry which is preliminary data.</text>
</comment>
<dbReference type="EMBL" id="JARKIB010000028">
    <property type="protein sequence ID" value="KAJ7764414.1"/>
    <property type="molecule type" value="Genomic_DNA"/>
</dbReference>
<keyword evidence="3" id="KW-1185">Reference proteome</keyword>
<reference evidence="2" key="1">
    <citation type="submission" date="2023-03" db="EMBL/GenBank/DDBJ databases">
        <title>Massive genome expansion in bonnet fungi (Mycena s.s.) driven by repeated elements and novel gene families across ecological guilds.</title>
        <authorList>
            <consortium name="Lawrence Berkeley National Laboratory"/>
            <person name="Harder C.B."/>
            <person name="Miyauchi S."/>
            <person name="Viragh M."/>
            <person name="Kuo A."/>
            <person name="Thoen E."/>
            <person name="Andreopoulos B."/>
            <person name="Lu D."/>
            <person name="Skrede I."/>
            <person name="Drula E."/>
            <person name="Henrissat B."/>
            <person name="Morin E."/>
            <person name="Kohler A."/>
            <person name="Barry K."/>
            <person name="LaButti K."/>
            <person name="Morin E."/>
            <person name="Salamov A."/>
            <person name="Lipzen A."/>
            <person name="Mereny Z."/>
            <person name="Hegedus B."/>
            <person name="Baldrian P."/>
            <person name="Stursova M."/>
            <person name="Weitz H."/>
            <person name="Taylor A."/>
            <person name="Grigoriev I.V."/>
            <person name="Nagy L.G."/>
            <person name="Martin F."/>
            <person name="Kauserud H."/>
        </authorList>
    </citation>
    <scope>NUCLEOTIDE SEQUENCE</scope>
    <source>
        <strain evidence="2">CBHHK182m</strain>
    </source>
</reference>
<protein>
    <submittedName>
        <fullName evidence="2">Uncharacterized protein</fullName>
    </submittedName>
</protein>
<feature type="compositionally biased region" description="Basic and acidic residues" evidence="1">
    <location>
        <begin position="138"/>
        <end position="147"/>
    </location>
</feature>
<name>A0AAD7JGP4_9AGAR</name>
<feature type="region of interest" description="Disordered" evidence="1">
    <location>
        <begin position="124"/>
        <end position="147"/>
    </location>
</feature>
<accession>A0AAD7JGP4</accession>
<evidence type="ECO:0000256" key="1">
    <source>
        <dbReference type="SAM" id="MobiDB-lite"/>
    </source>
</evidence>
<evidence type="ECO:0000313" key="3">
    <source>
        <dbReference type="Proteomes" id="UP001215598"/>
    </source>
</evidence>
<dbReference type="Proteomes" id="UP001215598">
    <property type="component" value="Unassembled WGS sequence"/>
</dbReference>
<dbReference type="AlphaFoldDB" id="A0AAD7JGP4"/>